<dbReference type="RefSeq" id="WP_199021819.1">
    <property type="nucleotide sequence ID" value="NZ_JAELUP010000117.1"/>
</dbReference>
<dbReference type="AlphaFoldDB" id="A0A934MSR9"/>
<protein>
    <recommendedName>
        <fullName evidence="3">DUF4878 domain-containing protein</fullName>
    </recommendedName>
</protein>
<organism evidence="1 2">
    <name type="scientific">Paenibacillus roseus</name>
    <dbReference type="NCBI Taxonomy" id="2798579"/>
    <lineage>
        <taxon>Bacteria</taxon>
        <taxon>Bacillati</taxon>
        <taxon>Bacillota</taxon>
        <taxon>Bacilli</taxon>
        <taxon>Bacillales</taxon>
        <taxon>Paenibacillaceae</taxon>
        <taxon>Paenibacillus</taxon>
    </lineage>
</organism>
<sequence>MIRKLIFVLLSTAIISGCGGGADNPALAIGSFMAHVNSNEFKQARQFLTSDASSMYSDSDLERFRKFFKTTENGVAINAPDAVEIKGNLATGEIIRYEGKATQKKMRVNLTKSGGWKISSLR</sequence>
<dbReference type="PROSITE" id="PS51257">
    <property type="entry name" value="PROKAR_LIPOPROTEIN"/>
    <property type="match status" value="1"/>
</dbReference>
<gene>
    <name evidence="1" type="ORF">JFN88_23685</name>
</gene>
<proteinExistence type="predicted"/>
<comment type="caution">
    <text evidence="1">The sequence shown here is derived from an EMBL/GenBank/DDBJ whole genome shotgun (WGS) entry which is preliminary data.</text>
</comment>
<dbReference type="EMBL" id="JAELUP010000117">
    <property type="protein sequence ID" value="MBJ6364223.1"/>
    <property type="molecule type" value="Genomic_DNA"/>
</dbReference>
<evidence type="ECO:0000313" key="1">
    <source>
        <dbReference type="EMBL" id="MBJ6364223.1"/>
    </source>
</evidence>
<keyword evidence="2" id="KW-1185">Reference proteome</keyword>
<dbReference type="Proteomes" id="UP000640274">
    <property type="component" value="Unassembled WGS sequence"/>
</dbReference>
<name>A0A934MSR9_9BACL</name>
<evidence type="ECO:0000313" key="2">
    <source>
        <dbReference type="Proteomes" id="UP000640274"/>
    </source>
</evidence>
<evidence type="ECO:0008006" key="3">
    <source>
        <dbReference type="Google" id="ProtNLM"/>
    </source>
</evidence>
<accession>A0A934MSR9</accession>
<reference evidence="1" key="1">
    <citation type="submission" date="2020-12" db="EMBL/GenBank/DDBJ databases">
        <authorList>
            <person name="Huq M.A."/>
        </authorList>
    </citation>
    <scope>NUCLEOTIDE SEQUENCE</scope>
    <source>
        <strain evidence="1">MAHUQ-46</strain>
    </source>
</reference>